<sequence length="62" mass="6940">MMAQVVILPLSDTTNDHVMRLTCDEARALHLLLSKLTVDEMVEKGLSREQAGLICDVIHVCY</sequence>
<organism evidence="1 2">
    <name type="scientific">Pseudomonas azerbaijanoccidentalis</name>
    <dbReference type="NCBI Taxonomy" id="2842347"/>
    <lineage>
        <taxon>Bacteria</taxon>
        <taxon>Pseudomonadati</taxon>
        <taxon>Pseudomonadota</taxon>
        <taxon>Gammaproteobacteria</taxon>
        <taxon>Pseudomonadales</taxon>
        <taxon>Pseudomonadaceae</taxon>
        <taxon>Pseudomonas</taxon>
    </lineage>
</organism>
<gene>
    <name evidence="1" type="ORF">KVG88_30215</name>
</gene>
<evidence type="ECO:0000313" key="2">
    <source>
        <dbReference type="Proteomes" id="UP001049200"/>
    </source>
</evidence>
<reference evidence="1" key="1">
    <citation type="submission" date="2021-06" db="EMBL/GenBank/DDBJ databases">
        <title>Updating the genus Pseudomonas: Description of 43 new species and partition of the Pseudomonas putida group.</title>
        <authorList>
            <person name="Girard L."/>
            <person name="Lood C."/>
            <person name="Vandamme P."/>
            <person name="Rokni-Zadeh H."/>
            <person name="Van Noort V."/>
            <person name="Hofte M."/>
            <person name="Lavigne R."/>
            <person name="De Mot R."/>
        </authorList>
    </citation>
    <scope>NUCLEOTIDE SEQUENCE</scope>
    <source>
        <strain evidence="1">SWRI74</strain>
    </source>
</reference>
<dbReference type="RefSeq" id="WP_217873553.1">
    <property type="nucleotide sequence ID" value="NZ_JAHSTU010000014.1"/>
</dbReference>
<proteinExistence type="predicted"/>
<name>A0ABS6QZL5_9PSED</name>
<protein>
    <submittedName>
        <fullName evidence="1">Uncharacterized protein</fullName>
    </submittedName>
</protein>
<dbReference type="EMBL" id="JAHSTU010000014">
    <property type="protein sequence ID" value="MBV4524351.1"/>
    <property type="molecule type" value="Genomic_DNA"/>
</dbReference>
<comment type="caution">
    <text evidence="1">The sequence shown here is derived from an EMBL/GenBank/DDBJ whole genome shotgun (WGS) entry which is preliminary data.</text>
</comment>
<accession>A0ABS6QZL5</accession>
<evidence type="ECO:0000313" key="1">
    <source>
        <dbReference type="EMBL" id="MBV4524351.1"/>
    </source>
</evidence>
<keyword evidence="2" id="KW-1185">Reference proteome</keyword>
<dbReference type="Proteomes" id="UP001049200">
    <property type="component" value="Unassembled WGS sequence"/>
</dbReference>